<name>A0A2P2QVJ7_RHIMU</name>
<sequence>MERFCPGTYALPRNGIYSVQLSVP</sequence>
<dbReference type="EMBL" id="GGEC01090417">
    <property type="protein sequence ID" value="MBX70901.1"/>
    <property type="molecule type" value="Transcribed_RNA"/>
</dbReference>
<accession>A0A2P2QVJ7</accession>
<reference evidence="1" key="1">
    <citation type="submission" date="2018-02" db="EMBL/GenBank/DDBJ databases">
        <title>Rhizophora mucronata_Transcriptome.</title>
        <authorList>
            <person name="Meera S.P."/>
            <person name="Sreeshan A."/>
            <person name="Augustine A."/>
        </authorList>
    </citation>
    <scope>NUCLEOTIDE SEQUENCE</scope>
    <source>
        <tissue evidence="1">Leaf</tissue>
    </source>
</reference>
<proteinExistence type="predicted"/>
<protein>
    <submittedName>
        <fullName evidence="1">Uncharacterized protein</fullName>
    </submittedName>
</protein>
<organism evidence="1">
    <name type="scientific">Rhizophora mucronata</name>
    <name type="common">Asiatic mangrove</name>
    <dbReference type="NCBI Taxonomy" id="61149"/>
    <lineage>
        <taxon>Eukaryota</taxon>
        <taxon>Viridiplantae</taxon>
        <taxon>Streptophyta</taxon>
        <taxon>Embryophyta</taxon>
        <taxon>Tracheophyta</taxon>
        <taxon>Spermatophyta</taxon>
        <taxon>Magnoliopsida</taxon>
        <taxon>eudicotyledons</taxon>
        <taxon>Gunneridae</taxon>
        <taxon>Pentapetalae</taxon>
        <taxon>rosids</taxon>
        <taxon>fabids</taxon>
        <taxon>Malpighiales</taxon>
        <taxon>Rhizophoraceae</taxon>
        <taxon>Rhizophora</taxon>
    </lineage>
</organism>
<evidence type="ECO:0000313" key="1">
    <source>
        <dbReference type="EMBL" id="MBX70901.1"/>
    </source>
</evidence>
<dbReference type="AlphaFoldDB" id="A0A2P2QVJ7"/>